<protein>
    <recommendedName>
        <fullName evidence="1">Polymerase beta nucleotidyltransferase domain-containing protein</fullName>
    </recommendedName>
</protein>
<feature type="domain" description="Polymerase beta nucleotidyltransferase" evidence="1">
    <location>
        <begin position="10"/>
        <end position="103"/>
    </location>
</feature>
<evidence type="ECO:0000313" key="3">
    <source>
        <dbReference type="Proteomes" id="UP000291831"/>
    </source>
</evidence>
<comment type="caution">
    <text evidence="2">The sequence shown here is derived from an EMBL/GenBank/DDBJ whole genome shotgun (WGS) entry which is preliminary data.</text>
</comment>
<dbReference type="PANTHER" id="PTHR33933:SF1">
    <property type="entry name" value="PROTEIN ADENYLYLTRANSFERASE MNTA-RELATED"/>
    <property type="match status" value="1"/>
</dbReference>
<dbReference type="InterPro" id="IPR043519">
    <property type="entry name" value="NT_sf"/>
</dbReference>
<dbReference type="CDD" id="cd05403">
    <property type="entry name" value="NT_KNTase_like"/>
    <property type="match status" value="1"/>
</dbReference>
<proteinExistence type="predicted"/>
<dbReference type="Gene3D" id="3.30.460.10">
    <property type="entry name" value="Beta Polymerase, domain 2"/>
    <property type="match status" value="1"/>
</dbReference>
<dbReference type="PANTHER" id="PTHR33933">
    <property type="entry name" value="NUCLEOTIDYLTRANSFERASE"/>
    <property type="match status" value="1"/>
</dbReference>
<evidence type="ECO:0000259" key="1">
    <source>
        <dbReference type="Pfam" id="PF18765"/>
    </source>
</evidence>
<reference evidence="3" key="1">
    <citation type="submission" date="2019-01" db="EMBL/GenBank/DDBJ databases">
        <title>Anaerobic oxidation of ethane by archaea from a marine hydrocarbon seep.</title>
        <authorList>
            <person name="Musat F."/>
        </authorList>
    </citation>
    <scope>NUCLEOTIDE SEQUENCE [LARGE SCALE GENOMIC DNA]</scope>
</reference>
<dbReference type="AlphaFoldDB" id="A0A8B3S2J3"/>
<dbReference type="SUPFAM" id="SSF81301">
    <property type="entry name" value="Nucleotidyltransferase"/>
    <property type="match status" value="1"/>
</dbReference>
<evidence type="ECO:0000313" key="2">
    <source>
        <dbReference type="EMBL" id="RZB29541.1"/>
    </source>
</evidence>
<accession>A0A8B3S2J3</accession>
<name>A0A8B3S2J3_9EURY</name>
<dbReference type="EMBL" id="RPGO01000025">
    <property type="protein sequence ID" value="RZB29541.1"/>
    <property type="molecule type" value="Genomic_DNA"/>
</dbReference>
<sequence>MPKQNILAEIIQKVVEEVVPDKIILFGSRAKGEQMKESDYDICVLKKGVLHKRKLAQRIYLALDVNAPVDVIVETPERFNELKDNPFLIYCDIAKYGRVVYEK</sequence>
<gene>
    <name evidence="2" type="ORF">AEth_01052</name>
</gene>
<dbReference type="InterPro" id="IPR052548">
    <property type="entry name" value="Type_VII_TA_antitoxin"/>
</dbReference>
<dbReference type="Proteomes" id="UP000291831">
    <property type="component" value="Unassembled WGS sequence"/>
</dbReference>
<dbReference type="InterPro" id="IPR041633">
    <property type="entry name" value="Polbeta"/>
</dbReference>
<organism evidence="2 3">
    <name type="scientific">Candidatus Argoarchaeum ethanivorans</name>
    <dbReference type="NCBI Taxonomy" id="2608793"/>
    <lineage>
        <taxon>Archaea</taxon>
        <taxon>Methanobacteriati</taxon>
        <taxon>Methanobacteriota</taxon>
        <taxon>Stenosarchaea group</taxon>
        <taxon>Methanomicrobia</taxon>
        <taxon>Methanosarcinales</taxon>
        <taxon>Methanosarcinales incertae sedis</taxon>
        <taxon>GOM Arc I cluster</taxon>
        <taxon>Candidatus Argoarchaeum</taxon>
    </lineage>
</organism>
<dbReference type="Pfam" id="PF18765">
    <property type="entry name" value="Polbeta"/>
    <property type="match status" value="1"/>
</dbReference>